<dbReference type="InterPro" id="IPR004117">
    <property type="entry name" value="7tm6_olfct_rcpt"/>
</dbReference>
<evidence type="ECO:0000313" key="11">
    <source>
        <dbReference type="EMBL" id="EEZ99358.2"/>
    </source>
</evidence>
<dbReference type="GO" id="GO:0005886">
    <property type="term" value="C:plasma membrane"/>
    <property type="evidence" value="ECO:0000318"/>
    <property type="project" value="GO_Central"/>
</dbReference>
<dbReference type="Pfam" id="PF02949">
    <property type="entry name" value="7tm_6"/>
    <property type="match status" value="1"/>
</dbReference>
<reference evidence="11 12" key="1">
    <citation type="journal article" date="2008" name="Nature">
        <title>The genome of the model beetle and pest Tribolium castaneum.</title>
        <authorList>
            <consortium name="Tribolium Genome Sequencing Consortium"/>
            <person name="Richards S."/>
            <person name="Gibbs R.A."/>
            <person name="Weinstock G.M."/>
            <person name="Brown S.J."/>
            <person name="Denell R."/>
            <person name="Beeman R.W."/>
            <person name="Gibbs R."/>
            <person name="Beeman R.W."/>
            <person name="Brown S.J."/>
            <person name="Bucher G."/>
            <person name="Friedrich M."/>
            <person name="Grimmelikhuijzen C.J."/>
            <person name="Klingler M."/>
            <person name="Lorenzen M."/>
            <person name="Richards S."/>
            <person name="Roth S."/>
            <person name="Schroder R."/>
            <person name="Tautz D."/>
            <person name="Zdobnov E.M."/>
            <person name="Muzny D."/>
            <person name="Gibbs R.A."/>
            <person name="Weinstock G.M."/>
            <person name="Attaway T."/>
            <person name="Bell S."/>
            <person name="Buhay C.J."/>
            <person name="Chandrabose M.N."/>
            <person name="Chavez D."/>
            <person name="Clerk-Blankenburg K.P."/>
            <person name="Cree A."/>
            <person name="Dao M."/>
            <person name="Davis C."/>
            <person name="Chacko J."/>
            <person name="Dinh H."/>
            <person name="Dugan-Rocha S."/>
            <person name="Fowler G."/>
            <person name="Garner T.T."/>
            <person name="Garnes J."/>
            <person name="Gnirke A."/>
            <person name="Hawes A."/>
            <person name="Hernandez J."/>
            <person name="Hines S."/>
            <person name="Holder M."/>
            <person name="Hume J."/>
            <person name="Jhangiani S.N."/>
            <person name="Joshi V."/>
            <person name="Khan Z.M."/>
            <person name="Jackson L."/>
            <person name="Kovar C."/>
            <person name="Kowis A."/>
            <person name="Lee S."/>
            <person name="Lewis L.R."/>
            <person name="Margolis J."/>
            <person name="Morgan M."/>
            <person name="Nazareth L.V."/>
            <person name="Nguyen N."/>
            <person name="Okwuonu G."/>
            <person name="Parker D."/>
            <person name="Richards S."/>
            <person name="Ruiz S.J."/>
            <person name="Santibanez J."/>
            <person name="Savard J."/>
            <person name="Scherer S.E."/>
            <person name="Schneider B."/>
            <person name="Sodergren E."/>
            <person name="Tautz D."/>
            <person name="Vattahil S."/>
            <person name="Villasana D."/>
            <person name="White C.S."/>
            <person name="Wright R."/>
            <person name="Park Y."/>
            <person name="Beeman R.W."/>
            <person name="Lord J."/>
            <person name="Oppert B."/>
            <person name="Lorenzen M."/>
            <person name="Brown S."/>
            <person name="Wang L."/>
            <person name="Savard J."/>
            <person name="Tautz D."/>
            <person name="Richards S."/>
            <person name="Weinstock G."/>
            <person name="Gibbs R.A."/>
            <person name="Liu Y."/>
            <person name="Worley K."/>
            <person name="Weinstock G."/>
            <person name="Elsik C.G."/>
            <person name="Reese J.T."/>
            <person name="Elhaik E."/>
            <person name="Landan G."/>
            <person name="Graur D."/>
            <person name="Arensburger P."/>
            <person name="Atkinson P."/>
            <person name="Beeman R.W."/>
            <person name="Beidler J."/>
            <person name="Brown S.J."/>
            <person name="Demuth J.P."/>
            <person name="Drury D.W."/>
            <person name="Du Y.Z."/>
            <person name="Fujiwara H."/>
            <person name="Lorenzen M."/>
            <person name="Maselli V."/>
            <person name="Osanai M."/>
            <person name="Park Y."/>
            <person name="Robertson H.M."/>
            <person name="Tu Z."/>
            <person name="Wang J.J."/>
            <person name="Wang S."/>
            <person name="Richards S."/>
            <person name="Song H."/>
            <person name="Zhang L."/>
            <person name="Sodergren E."/>
            <person name="Werner D."/>
            <person name="Stanke M."/>
            <person name="Morgenstern B."/>
            <person name="Solovyev V."/>
            <person name="Kosarev P."/>
            <person name="Brown G."/>
            <person name="Chen H.C."/>
            <person name="Ermolaeva O."/>
            <person name="Hlavina W."/>
            <person name="Kapustin Y."/>
            <person name="Kiryutin B."/>
            <person name="Kitts P."/>
            <person name="Maglott D."/>
            <person name="Pruitt K."/>
            <person name="Sapojnikov V."/>
            <person name="Souvorov A."/>
            <person name="Mackey A.J."/>
            <person name="Waterhouse R.M."/>
            <person name="Wyder S."/>
            <person name="Zdobnov E.M."/>
            <person name="Zdobnov E.M."/>
            <person name="Wyder S."/>
            <person name="Kriventseva E.V."/>
            <person name="Kadowaki T."/>
            <person name="Bork P."/>
            <person name="Aranda M."/>
            <person name="Bao R."/>
            <person name="Beermann A."/>
            <person name="Berns N."/>
            <person name="Bolognesi R."/>
            <person name="Bonneton F."/>
            <person name="Bopp D."/>
            <person name="Brown S.J."/>
            <person name="Bucher G."/>
            <person name="Butts T."/>
            <person name="Chaumot A."/>
            <person name="Denell R.E."/>
            <person name="Ferrier D.E."/>
            <person name="Friedrich M."/>
            <person name="Gordon C.M."/>
            <person name="Jindra M."/>
            <person name="Klingler M."/>
            <person name="Lan Q."/>
            <person name="Lattorff H.M."/>
            <person name="Laudet V."/>
            <person name="von Levetsow C."/>
            <person name="Liu Z."/>
            <person name="Lutz R."/>
            <person name="Lynch J.A."/>
            <person name="da Fonseca R.N."/>
            <person name="Posnien N."/>
            <person name="Reuter R."/>
            <person name="Roth S."/>
            <person name="Savard J."/>
            <person name="Schinko J.B."/>
            <person name="Schmitt C."/>
            <person name="Schoppmeier M."/>
            <person name="Schroder R."/>
            <person name="Shippy T.D."/>
            <person name="Simonnet F."/>
            <person name="Marques-Souza H."/>
            <person name="Tautz D."/>
            <person name="Tomoyasu Y."/>
            <person name="Trauner J."/>
            <person name="Van der Zee M."/>
            <person name="Vervoort M."/>
            <person name="Wittkopp N."/>
            <person name="Wimmer E.A."/>
            <person name="Yang X."/>
            <person name="Jones A.K."/>
            <person name="Sattelle D.B."/>
            <person name="Ebert P.R."/>
            <person name="Nelson D."/>
            <person name="Scott J.G."/>
            <person name="Beeman R.W."/>
            <person name="Muthukrishnan S."/>
            <person name="Kramer K.J."/>
            <person name="Arakane Y."/>
            <person name="Beeman R.W."/>
            <person name="Zhu Q."/>
            <person name="Hogenkamp D."/>
            <person name="Dixit R."/>
            <person name="Oppert B."/>
            <person name="Jiang H."/>
            <person name="Zou Z."/>
            <person name="Marshall J."/>
            <person name="Elpidina E."/>
            <person name="Vinokurov K."/>
            <person name="Oppert C."/>
            <person name="Zou Z."/>
            <person name="Evans J."/>
            <person name="Lu Z."/>
            <person name="Zhao P."/>
            <person name="Sumathipala N."/>
            <person name="Altincicek B."/>
            <person name="Vilcinskas A."/>
            <person name="Williams M."/>
            <person name="Hultmark D."/>
            <person name="Hetru C."/>
            <person name="Jiang H."/>
            <person name="Grimmelikhuijzen C.J."/>
            <person name="Hauser F."/>
            <person name="Cazzamali G."/>
            <person name="Williamson M."/>
            <person name="Park Y."/>
            <person name="Li B."/>
            <person name="Tanaka Y."/>
            <person name="Predel R."/>
            <person name="Neupert S."/>
            <person name="Schachtner J."/>
            <person name="Verleyen P."/>
            <person name="Raible F."/>
            <person name="Bork P."/>
            <person name="Friedrich M."/>
            <person name="Walden K.K."/>
            <person name="Robertson H.M."/>
            <person name="Angeli S."/>
            <person name="Foret S."/>
            <person name="Bucher G."/>
            <person name="Schuetz S."/>
            <person name="Maleszka R."/>
            <person name="Wimmer E.A."/>
            <person name="Beeman R.W."/>
            <person name="Lorenzen M."/>
            <person name="Tomoyasu Y."/>
            <person name="Miller S.C."/>
            <person name="Grossmann D."/>
            <person name="Bucher G."/>
        </authorList>
    </citation>
    <scope>NUCLEOTIDE SEQUENCE [LARGE SCALE GENOMIC DNA]</scope>
    <source>
        <strain evidence="11 12">Georgia GA2</strain>
    </source>
</reference>
<name>D6WCW5_TRICA</name>
<evidence type="ECO:0000256" key="5">
    <source>
        <dbReference type="ARBA" id="ARBA00022725"/>
    </source>
</evidence>
<evidence type="ECO:0000256" key="6">
    <source>
        <dbReference type="ARBA" id="ARBA00022989"/>
    </source>
</evidence>
<reference evidence="11 12" key="2">
    <citation type="journal article" date="2010" name="Nucleic Acids Res.">
        <title>BeetleBase in 2010: revisions to provide comprehensive genomic information for Tribolium castaneum.</title>
        <authorList>
            <person name="Kim H.S."/>
            <person name="Murphy T."/>
            <person name="Xia J."/>
            <person name="Caragea D."/>
            <person name="Park Y."/>
            <person name="Beeman R.W."/>
            <person name="Lorenzen M.D."/>
            <person name="Butcher S."/>
            <person name="Manak J.R."/>
            <person name="Brown S.J."/>
        </authorList>
    </citation>
    <scope>GENOME REANNOTATION</scope>
    <source>
        <strain evidence="11 12">Georgia GA2</strain>
    </source>
</reference>
<sequence>MLHIEDLLTRSRFYGFASNELKQVTQKVASTKMVGTTFRLLCVVCVFAWGMVPYIDHTKAQALPLPGWLPYNTTKYYYPTFVFQMVALSITACINSTIDILTWMLITIASAQFDILKEKLKSIDYRHELVTIEFEFKACVKHHKEIVNFVHKIEHTFSKGIFLQFFASVIVICFTGFSIMISNEIGQYFHMSNWYESDLRARRDLAIFLERIKRPVTLTAGGFITLSLTTLTRVR</sequence>
<feature type="transmembrane region" description="Helical" evidence="10">
    <location>
        <begin position="161"/>
        <end position="181"/>
    </location>
</feature>
<keyword evidence="8 11" id="KW-0675">Receptor</keyword>
<comment type="subcellular location">
    <subcellularLocation>
        <location evidence="1">Cell membrane</location>
        <topology evidence="1">Multi-pass membrane protein</topology>
    </subcellularLocation>
</comment>
<protein>
    <submittedName>
        <fullName evidence="11">Odorant receptor 71a-like Protein</fullName>
    </submittedName>
</protein>
<organism evidence="11 12">
    <name type="scientific">Tribolium castaneum</name>
    <name type="common">Red flour beetle</name>
    <dbReference type="NCBI Taxonomy" id="7070"/>
    <lineage>
        <taxon>Eukaryota</taxon>
        <taxon>Metazoa</taxon>
        <taxon>Ecdysozoa</taxon>
        <taxon>Arthropoda</taxon>
        <taxon>Hexapoda</taxon>
        <taxon>Insecta</taxon>
        <taxon>Pterygota</taxon>
        <taxon>Neoptera</taxon>
        <taxon>Endopterygota</taxon>
        <taxon>Coleoptera</taxon>
        <taxon>Polyphaga</taxon>
        <taxon>Cucujiformia</taxon>
        <taxon>Tenebrionidae</taxon>
        <taxon>Tenebrionidae incertae sedis</taxon>
        <taxon>Tribolium</taxon>
    </lineage>
</organism>
<dbReference type="GO" id="GO:0005549">
    <property type="term" value="F:odorant binding"/>
    <property type="evidence" value="ECO:0007669"/>
    <property type="project" value="InterPro"/>
</dbReference>
<dbReference type="Proteomes" id="UP000007266">
    <property type="component" value="Linkage group 2"/>
</dbReference>
<dbReference type="STRING" id="7070.D6WCW5"/>
<keyword evidence="6 10" id="KW-1133">Transmembrane helix</keyword>
<dbReference type="eggNOG" id="ENOG502SVNA">
    <property type="taxonomic scope" value="Eukaryota"/>
</dbReference>
<evidence type="ECO:0000256" key="7">
    <source>
        <dbReference type="ARBA" id="ARBA00023136"/>
    </source>
</evidence>
<dbReference type="PANTHER" id="PTHR21137:SF35">
    <property type="entry name" value="ODORANT RECEPTOR 19A-RELATED"/>
    <property type="match status" value="1"/>
</dbReference>
<dbReference type="GO" id="GO:0007165">
    <property type="term" value="P:signal transduction"/>
    <property type="evidence" value="ECO:0007669"/>
    <property type="project" value="UniProtKB-KW"/>
</dbReference>
<proteinExistence type="predicted"/>
<keyword evidence="5" id="KW-0552">Olfaction</keyword>
<keyword evidence="3" id="KW-0716">Sensory transduction</keyword>
<evidence type="ECO:0000256" key="3">
    <source>
        <dbReference type="ARBA" id="ARBA00022606"/>
    </source>
</evidence>
<dbReference type="GO" id="GO:0050911">
    <property type="term" value="P:detection of chemical stimulus involved in sensory perception of smell"/>
    <property type="evidence" value="ECO:0000318"/>
    <property type="project" value="GO_Central"/>
</dbReference>
<dbReference type="GO" id="GO:0004984">
    <property type="term" value="F:olfactory receptor activity"/>
    <property type="evidence" value="ECO:0000318"/>
    <property type="project" value="GO_Central"/>
</dbReference>
<keyword evidence="9" id="KW-0807">Transducer</keyword>
<dbReference type="HOGENOM" id="CLU_033399_6_0_1"/>
<accession>D6WCW5</accession>
<feature type="transmembrane region" description="Helical" evidence="10">
    <location>
        <begin position="76"/>
        <end position="94"/>
    </location>
</feature>
<feature type="transmembrane region" description="Helical" evidence="10">
    <location>
        <begin position="37"/>
        <end position="56"/>
    </location>
</feature>
<dbReference type="AlphaFoldDB" id="D6WCW5"/>
<evidence type="ECO:0000256" key="2">
    <source>
        <dbReference type="ARBA" id="ARBA00022475"/>
    </source>
</evidence>
<dbReference type="EMBL" id="KQ971311">
    <property type="protein sequence ID" value="EEZ99358.2"/>
    <property type="molecule type" value="Genomic_DNA"/>
</dbReference>
<evidence type="ECO:0000313" key="12">
    <source>
        <dbReference type="Proteomes" id="UP000007266"/>
    </source>
</evidence>
<evidence type="ECO:0000256" key="1">
    <source>
        <dbReference type="ARBA" id="ARBA00004651"/>
    </source>
</evidence>
<keyword evidence="2" id="KW-1003">Cell membrane</keyword>
<keyword evidence="7 10" id="KW-0472">Membrane</keyword>
<evidence type="ECO:0000256" key="9">
    <source>
        <dbReference type="ARBA" id="ARBA00023224"/>
    </source>
</evidence>
<gene>
    <name evidence="11" type="primary">AUGUSTUS-3.0.2_04944</name>
    <name evidence="11" type="ORF">TcasGA2_TC004944</name>
</gene>
<evidence type="ECO:0000256" key="4">
    <source>
        <dbReference type="ARBA" id="ARBA00022692"/>
    </source>
</evidence>
<dbReference type="PANTHER" id="PTHR21137">
    <property type="entry name" value="ODORANT RECEPTOR"/>
    <property type="match status" value="1"/>
</dbReference>
<keyword evidence="12" id="KW-1185">Reference proteome</keyword>
<keyword evidence="4 10" id="KW-0812">Transmembrane</keyword>
<evidence type="ECO:0000256" key="8">
    <source>
        <dbReference type="ARBA" id="ARBA00023170"/>
    </source>
</evidence>
<evidence type="ECO:0000256" key="10">
    <source>
        <dbReference type="SAM" id="Phobius"/>
    </source>
</evidence>